<evidence type="ECO:0000313" key="2">
    <source>
        <dbReference type="Proteomes" id="UP000215215"/>
    </source>
</evidence>
<name>A0A235BX26_UNCW3</name>
<dbReference type="EMBL" id="NOZQ01000045">
    <property type="protein sequence ID" value="OYD16910.1"/>
    <property type="molecule type" value="Genomic_DNA"/>
</dbReference>
<comment type="caution">
    <text evidence="1">The sequence shown here is derived from an EMBL/GenBank/DDBJ whole genome shotgun (WGS) entry which is preliminary data.</text>
</comment>
<reference evidence="1 2" key="1">
    <citation type="submission" date="2017-07" db="EMBL/GenBank/DDBJ databases">
        <title>Recovery of genomes from metagenomes via a dereplication, aggregation, and scoring strategy.</title>
        <authorList>
            <person name="Sieber C.M."/>
            <person name="Probst A.J."/>
            <person name="Sharrar A."/>
            <person name="Thomas B.C."/>
            <person name="Hess M."/>
            <person name="Tringe S.G."/>
            <person name="Banfield J.F."/>
        </authorList>
    </citation>
    <scope>NUCLEOTIDE SEQUENCE [LARGE SCALE GENOMIC DNA]</scope>
    <source>
        <strain evidence="1">JGI_Cruoil_03_44_89</strain>
    </source>
</reference>
<proteinExistence type="predicted"/>
<evidence type="ECO:0000313" key="1">
    <source>
        <dbReference type="EMBL" id="OYD16910.1"/>
    </source>
</evidence>
<dbReference type="Proteomes" id="UP000215215">
    <property type="component" value="Unassembled WGS sequence"/>
</dbReference>
<accession>A0A235BX26</accession>
<protein>
    <submittedName>
        <fullName evidence="1">Uncharacterized protein</fullName>
    </submittedName>
</protein>
<gene>
    <name evidence="1" type="ORF">CH333_02370</name>
</gene>
<organism evidence="1 2">
    <name type="scientific">candidate division WOR-3 bacterium JGI_Cruoil_03_44_89</name>
    <dbReference type="NCBI Taxonomy" id="1973748"/>
    <lineage>
        <taxon>Bacteria</taxon>
        <taxon>Bacteria division WOR-3</taxon>
    </lineage>
</organism>
<dbReference type="AlphaFoldDB" id="A0A235BX26"/>
<sequence>MEKFIECFGEKFKVRHYFDPDVRESTADPKTGIVYERQLGDIEGVSIYSSDGELLGSFEHIDFDNDEIISKIIEQVY</sequence>